<accession>A0A2P6RD14</accession>
<comment type="caution">
    <text evidence="1">The sequence shown here is derived from an EMBL/GenBank/DDBJ whole genome shotgun (WGS) entry which is preliminary data.</text>
</comment>
<evidence type="ECO:0000313" key="1">
    <source>
        <dbReference type="EMBL" id="PRQ44310.1"/>
    </source>
</evidence>
<protein>
    <submittedName>
        <fullName evidence="1">Uncharacterized protein</fullName>
    </submittedName>
</protein>
<evidence type="ECO:0000313" key="2">
    <source>
        <dbReference type="Proteomes" id="UP000238479"/>
    </source>
</evidence>
<dbReference type="AlphaFoldDB" id="A0A2P6RD14"/>
<gene>
    <name evidence="1" type="ORF">RchiOBHm_Chr3g0477841</name>
</gene>
<reference evidence="1 2" key="1">
    <citation type="journal article" date="2018" name="Nat. Genet.">
        <title>The Rosa genome provides new insights in the design of modern roses.</title>
        <authorList>
            <person name="Bendahmane M."/>
        </authorList>
    </citation>
    <scope>NUCLEOTIDE SEQUENCE [LARGE SCALE GENOMIC DNA]</scope>
    <source>
        <strain evidence="2">cv. Old Blush</strain>
    </source>
</reference>
<organism evidence="1 2">
    <name type="scientific">Rosa chinensis</name>
    <name type="common">China rose</name>
    <dbReference type="NCBI Taxonomy" id="74649"/>
    <lineage>
        <taxon>Eukaryota</taxon>
        <taxon>Viridiplantae</taxon>
        <taxon>Streptophyta</taxon>
        <taxon>Embryophyta</taxon>
        <taxon>Tracheophyta</taxon>
        <taxon>Spermatophyta</taxon>
        <taxon>Magnoliopsida</taxon>
        <taxon>eudicotyledons</taxon>
        <taxon>Gunneridae</taxon>
        <taxon>Pentapetalae</taxon>
        <taxon>rosids</taxon>
        <taxon>fabids</taxon>
        <taxon>Rosales</taxon>
        <taxon>Rosaceae</taxon>
        <taxon>Rosoideae</taxon>
        <taxon>Rosoideae incertae sedis</taxon>
        <taxon>Rosa</taxon>
    </lineage>
</organism>
<dbReference type="PANTHER" id="PTHR48156">
    <property type="entry name" value="TRANSMEMBRANE PROTEIN"/>
    <property type="match status" value="1"/>
</dbReference>
<proteinExistence type="predicted"/>
<sequence length="84" mass="9393">MEHDSLGVRDGLTGWVSSCLTVADELATSLRTGDIGPFNVGRSLPSLWWSRADCHNYDSALRPEHMRMSLRFCVWKPLSTPTEA</sequence>
<dbReference type="PANTHER" id="PTHR48156:SF1">
    <property type="entry name" value="TRANSMEMBRANE PROTEIN"/>
    <property type="match status" value="1"/>
</dbReference>
<dbReference type="Gramene" id="PRQ44310">
    <property type="protein sequence ID" value="PRQ44310"/>
    <property type="gene ID" value="RchiOBHm_Chr3g0477841"/>
</dbReference>
<name>A0A2P6RD14_ROSCH</name>
<keyword evidence="2" id="KW-1185">Reference proteome</keyword>
<dbReference type="Proteomes" id="UP000238479">
    <property type="component" value="Chromosome 3"/>
</dbReference>
<dbReference type="EMBL" id="PDCK01000041">
    <property type="protein sequence ID" value="PRQ44310.1"/>
    <property type="molecule type" value="Genomic_DNA"/>
</dbReference>